<accession>A0ABT6JGN1</accession>
<dbReference type="RefSeq" id="WP_280600034.1">
    <property type="nucleotide sequence ID" value="NZ_JARXRN010000020.1"/>
</dbReference>
<dbReference type="EMBL" id="JARXRN010000020">
    <property type="protein sequence ID" value="MDH5829707.1"/>
    <property type="molecule type" value="Genomic_DNA"/>
</dbReference>
<proteinExistence type="predicted"/>
<name>A0ABT6JGN1_9GAMM</name>
<gene>
    <name evidence="1" type="ORF">QFW80_04135</name>
</gene>
<dbReference type="Proteomes" id="UP001156831">
    <property type="component" value="Unassembled WGS sequence"/>
</dbReference>
<organism evidence="1 2">
    <name type="scientific">Luteimonas rhizosphaericola</name>
    <dbReference type="NCBI Taxonomy" id="3042024"/>
    <lineage>
        <taxon>Bacteria</taxon>
        <taxon>Pseudomonadati</taxon>
        <taxon>Pseudomonadota</taxon>
        <taxon>Gammaproteobacteria</taxon>
        <taxon>Lysobacterales</taxon>
        <taxon>Lysobacteraceae</taxon>
        <taxon>Luteimonas</taxon>
    </lineage>
</organism>
<evidence type="ECO:0000313" key="1">
    <source>
        <dbReference type="EMBL" id="MDH5829707.1"/>
    </source>
</evidence>
<evidence type="ECO:0000313" key="2">
    <source>
        <dbReference type="Proteomes" id="UP001156831"/>
    </source>
</evidence>
<sequence>MIAREFGKFVEGRRCAQAQLDAALRRCELIGAHPDACERVRAALDERKAWDDAMRHVPIFVESAA</sequence>
<reference evidence="1 2" key="1">
    <citation type="submission" date="2023-04" db="EMBL/GenBank/DDBJ databases">
        <title>Luteimonas sp. M1R5S18.</title>
        <authorList>
            <person name="Sun J.-Q."/>
        </authorList>
    </citation>
    <scope>NUCLEOTIDE SEQUENCE [LARGE SCALE GENOMIC DNA]</scope>
    <source>
        <strain evidence="1 2">M1R5S18</strain>
    </source>
</reference>
<keyword evidence="2" id="KW-1185">Reference proteome</keyword>
<protein>
    <submittedName>
        <fullName evidence="1">Uncharacterized protein</fullName>
    </submittedName>
</protein>
<comment type="caution">
    <text evidence="1">The sequence shown here is derived from an EMBL/GenBank/DDBJ whole genome shotgun (WGS) entry which is preliminary data.</text>
</comment>